<evidence type="ECO:0000313" key="2">
    <source>
        <dbReference type="Proteomes" id="UP001224359"/>
    </source>
</evidence>
<proteinExistence type="predicted"/>
<evidence type="ECO:0000313" key="1">
    <source>
        <dbReference type="EMBL" id="MDQ0160685.1"/>
    </source>
</evidence>
<protein>
    <submittedName>
        <fullName evidence="1">Uncharacterized protein YecE (DUF72 family)</fullName>
    </submittedName>
</protein>
<dbReference type="PANTHER" id="PTHR30348:SF13">
    <property type="entry name" value="UPF0759 PROTEIN YUNF"/>
    <property type="match status" value="1"/>
</dbReference>
<dbReference type="InterPro" id="IPR002763">
    <property type="entry name" value="DUF72"/>
</dbReference>
<comment type="caution">
    <text evidence="1">The sequence shown here is derived from an EMBL/GenBank/DDBJ whole genome shotgun (WGS) entry which is preliminary data.</text>
</comment>
<dbReference type="EMBL" id="JAUSTQ010000016">
    <property type="protein sequence ID" value="MDQ0160685.1"/>
    <property type="molecule type" value="Genomic_DNA"/>
</dbReference>
<dbReference type="InterPro" id="IPR036520">
    <property type="entry name" value="UPF0759_sf"/>
</dbReference>
<dbReference type="SUPFAM" id="SSF117396">
    <property type="entry name" value="TM1631-like"/>
    <property type="match status" value="1"/>
</dbReference>
<dbReference type="RefSeq" id="WP_306978105.1">
    <property type="nucleotide sequence ID" value="NZ_JAUSTQ010000016.1"/>
</dbReference>
<dbReference type="Pfam" id="PF01904">
    <property type="entry name" value="DUF72"/>
    <property type="match status" value="1"/>
</dbReference>
<name>A0ABT9VIL6_9BACI</name>
<reference evidence="1 2" key="1">
    <citation type="submission" date="2023-07" db="EMBL/GenBank/DDBJ databases">
        <title>Genomic Encyclopedia of Type Strains, Phase IV (KMG-IV): sequencing the most valuable type-strain genomes for metagenomic binning, comparative biology and taxonomic classification.</title>
        <authorList>
            <person name="Goeker M."/>
        </authorList>
    </citation>
    <scope>NUCLEOTIDE SEQUENCE [LARGE SCALE GENOMIC DNA]</scope>
    <source>
        <strain evidence="1 2">DSM 16460</strain>
    </source>
</reference>
<dbReference type="Gene3D" id="3.20.20.410">
    <property type="entry name" value="Protein of unknown function UPF0759"/>
    <property type="match status" value="1"/>
</dbReference>
<dbReference type="PANTHER" id="PTHR30348">
    <property type="entry name" value="UNCHARACTERIZED PROTEIN YECE"/>
    <property type="match status" value="1"/>
</dbReference>
<accession>A0ABT9VIL6</accession>
<organism evidence="1 2">
    <name type="scientific">Alkalibacillus salilacus</name>
    <dbReference type="NCBI Taxonomy" id="284582"/>
    <lineage>
        <taxon>Bacteria</taxon>
        <taxon>Bacillati</taxon>
        <taxon>Bacillota</taxon>
        <taxon>Bacilli</taxon>
        <taxon>Bacillales</taxon>
        <taxon>Bacillaceae</taxon>
        <taxon>Alkalibacillus</taxon>
    </lineage>
</organism>
<keyword evidence="2" id="KW-1185">Reference proteome</keyword>
<sequence>MTINIGLTGWGDHPDIHEQDVGSRHKLASYAAYFPVVELDSCFYSIMTPEKIRHWDLQTPSNFSFVVKAYQAFTGHDRQPYTRKEIKAMFHSFQQQIDPLIESGKLNAILFQFPPWFDLRQSHIKRLRFIREQFQSYPTAIEFRNRTWFHEQIKADTINYLKEDKWIHTICDEPQAGQASVPVVPEITHGKQSLIRFHGRNVYGWNQSGQDNWREVRFLYNYNDDELKSWRDRVQNLSQQVEQLTILFNNNSGHHAYANAKRFQHLLGINYTGLNSRQIDLFSDQ</sequence>
<gene>
    <name evidence="1" type="ORF">J2S77_002691</name>
</gene>
<dbReference type="Proteomes" id="UP001224359">
    <property type="component" value="Unassembled WGS sequence"/>
</dbReference>